<evidence type="ECO:0000256" key="5">
    <source>
        <dbReference type="ARBA" id="ARBA00022833"/>
    </source>
</evidence>
<name>A0AAV6VT23_9ARAC</name>
<evidence type="ECO:0000256" key="3">
    <source>
        <dbReference type="ARBA" id="ARBA00022737"/>
    </source>
</evidence>
<evidence type="ECO:0000256" key="7">
    <source>
        <dbReference type="PROSITE-ProRule" id="PRU00042"/>
    </source>
</evidence>
<dbReference type="SMART" id="SM00355">
    <property type="entry name" value="ZnF_C2H2"/>
    <property type="match status" value="1"/>
</dbReference>
<gene>
    <name evidence="9" type="ORF">JTE90_000896</name>
</gene>
<organism evidence="9 10">
    <name type="scientific">Oedothorax gibbosus</name>
    <dbReference type="NCBI Taxonomy" id="931172"/>
    <lineage>
        <taxon>Eukaryota</taxon>
        <taxon>Metazoa</taxon>
        <taxon>Ecdysozoa</taxon>
        <taxon>Arthropoda</taxon>
        <taxon>Chelicerata</taxon>
        <taxon>Arachnida</taxon>
        <taxon>Araneae</taxon>
        <taxon>Araneomorphae</taxon>
        <taxon>Entelegynae</taxon>
        <taxon>Araneoidea</taxon>
        <taxon>Linyphiidae</taxon>
        <taxon>Erigoninae</taxon>
        <taxon>Oedothorax</taxon>
    </lineage>
</organism>
<protein>
    <recommendedName>
        <fullName evidence="8">C2H2-type domain-containing protein</fullName>
    </recommendedName>
</protein>
<evidence type="ECO:0000259" key="8">
    <source>
        <dbReference type="PROSITE" id="PS50157"/>
    </source>
</evidence>
<sequence>MYQTSFGAILIQGLKPYESLQEEEVYPDLKEVTPKKHTVKNHACDICDKAFTSRQNLKKHLLSHSTSMKPYSSLQDVEVYPGLKEVTPQN</sequence>
<dbReference type="GO" id="GO:0005634">
    <property type="term" value="C:nucleus"/>
    <property type="evidence" value="ECO:0007669"/>
    <property type="project" value="UniProtKB-SubCell"/>
</dbReference>
<comment type="subcellular location">
    <subcellularLocation>
        <location evidence="1">Nucleus</location>
    </subcellularLocation>
</comment>
<dbReference type="PROSITE" id="PS50157">
    <property type="entry name" value="ZINC_FINGER_C2H2_2"/>
    <property type="match status" value="1"/>
</dbReference>
<dbReference type="Proteomes" id="UP000827092">
    <property type="component" value="Unassembled WGS sequence"/>
</dbReference>
<evidence type="ECO:0000313" key="10">
    <source>
        <dbReference type="Proteomes" id="UP000827092"/>
    </source>
</evidence>
<dbReference type="InterPro" id="IPR013087">
    <property type="entry name" value="Znf_C2H2_type"/>
</dbReference>
<evidence type="ECO:0000256" key="4">
    <source>
        <dbReference type="ARBA" id="ARBA00022771"/>
    </source>
</evidence>
<keyword evidence="5" id="KW-0862">Zinc</keyword>
<keyword evidence="4 7" id="KW-0863">Zinc-finger</keyword>
<dbReference type="Gene3D" id="3.30.160.60">
    <property type="entry name" value="Classic Zinc Finger"/>
    <property type="match status" value="1"/>
</dbReference>
<dbReference type="PROSITE" id="PS00028">
    <property type="entry name" value="ZINC_FINGER_C2H2_1"/>
    <property type="match status" value="1"/>
</dbReference>
<evidence type="ECO:0000256" key="2">
    <source>
        <dbReference type="ARBA" id="ARBA00022723"/>
    </source>
</evidence>
<comment type="caution">
    <text evidence="9">The sequence shown here is derived from an EMBL/GenBank/DDBJ whole genome shotgun (WGS) entry which is preliminary data.</text>
</comment>
<keyword evidence="6" id="KW-0539">Nucleus</keyword>
<evidence type="ECO:0000256" key="6">
    <source>
        <dbReference type="ARBA" id="ARBA00023242"/>
    </source>
</evidence>
<keyword evidence="2" id="KW-0479">Metal-binding</keyword>
<feature type="domain" description="C2H2-type" evidence="8">
    <location>
        <begin position="42"/>
        <end position="69"/>
    </location>
</feature>
<dbReference type="EMBL" id="JAFNEN010000024">
    <property type="protein sequence ID" value="KAG8199804.1"/>
    <property type="molecule type" value="Genomic_DNA"/>
</dbReference>
<dbReference type="AlphaFoldDB" id="A0AAV6VT23"/>
<keyword evidence="10" id="KW-1185">Reference proteome</keyword>
<dbReference type="InterPro" id="IPR036236">
    <property type="entry name" value="Znf_C2H2_sf"/>
</dbReference>
<reference evidence="9 10" key="1">
    <citation type="journal article" date="2022" name="Nat. Ecol. Evol.">
        <title>A masculinizing supergene underlies an exaggerated male reproductive morph in a spider.</title>
        <authorList>
            <person name="Hendrickx F."/>
            <person name="De Corte Z."/>
            <person name="Sonet G."/>
            <person name="Van Belleghem S.M."/>
            <person name="Kostlbacher S."/>
            <person name="Vangestel C."/>
        </authorList>
    </citation>
    <scope>NUCLEOTIDE SEQUENCE [LARGE SCALE GENOMIC DNA]</scope>
    <source>
        <strain evidence="9">W744_W776</strain>
    </source>
</reference>
<evidence type="ECO:0000313" key="9">
    <source>
        <dbReference type="EMBL" id="KAG8199804.1"/>
    </source>
</evidence>
<keyword evidence="3" id="KW-0677">Repeat</keyword>
<proteinExistence type="predicted"/>
<evidence type="ECO:0000256" key="1">
    <source>
        <dbReference type="ARBA" id="ARBA00004123"/>
    </source>
</evidence>
<dbReference type="Pfam" id="PF00096">
    <property type="entry name" value="zf-C2H2"/>
    <property type="match status" value="1"/>
</dbReference>
<dbReference type="FunFam" id="3.30.160.60:FF:000870">
    <property type="entry name" value="zinc finger protein 197 isoform X1"/>
    <property type="match status" value="1"/>
</dbReference>
<accession>A0AAV6VT23</accession>
<dbReference type="GO" id="GO:0008270">
    <property type="term" value="F:zinc ion binding"/>
    <property type="evidence" value="ECO:0007669"/>
    <property type="project" value="UniProtKB-KW"/>
</dbReference>
<dbReference type="SUPFAM" id="SSF57667">
    <property type="entry name" value="beta-beta-alpha zinc fingers"/>
    <property type="match status" value="1"/>
</dbReference>